<keyword evidence="4" id="KW-1185">Reference proteome</keyword>
<dbReference type="GO" id="GO:0004175">
    <property type="term" value="F:endopeptidase activity"/>
    <property type="evidence" value="ECO:0007669"/>
    <property type="project" value="UniProtKB-ARBA"/>
</dbReference>
<dbReference type="GO" id="GO:0006508">
    <property type="term" value="P:proteolysis"/>
    <property type="evidence" value="ECO:0007669"/>
    <property type="project" value="UniProtKB-KW"/>
</dbReference>
<dbReference type="InterPro" id="IPR052710">
    <property type="entry name" value="CAAX_protease"/>
</dbReference>
<keyword evidence="1" id="KW-0472">Membrane</keyword>
<accession>A0A4Q0AIE4</accession>
<gene>
    <name evidence="3" type="ORF">EOT04_02520</name>
</gene>
<dbReference type="GO" id="GO:0008237">
    <property type="term" value="F:metallopeptidase activity"/>
    <property type="evidence" value="ECO:0007669"/>
    <property type="project" value="UniProtKB-KW"/>
</dbReference>
<evidence type="ECO:0000313" key="4">
    <source>
        <dbReference type="Proteomes" id="UP000289269"/>
    </source>
</evidence>
<dbReference type="EMBL" id="SCKW01000024">
    <property type="protein sequence ID" value="RWZ78987.1"/>
    <property type="molecule type" value="Genomic_DNA"/>
</dbReference>
<protein>
    <submittedName>
        <fullName evidence="3">CPBP family intramembrane metalloprotease</fullName>
    </submittedName>
</protein>
<reference evidence="3" key="1">
    <citation type="submission" date="2019-01" db="EMBL/GenBank/DDBJ databases">
        <title>Genomic signatures and co-occurrence patterns of the ultra-small Saccharimodia (Patescibacteria phylum) suggest a symbiotic lifestyle.</title>
        <authorList>
            <person name="Lemos L."/>
            <person name="Medeiros J."/>
            <person name="Andreote F."/>
            <person name="Fernandes G."/>
            <person name="Varani A."/>
            <person name="Oliveira G."/>
            <person name="Pylro V."/>
        </authorList>
    </citation>
    <scope>NUCLEOTIDE SEQUENCE [LARGE SCALE GENOMIC DNA]</scope>
    <source>
        <strain evidence="3">AMD01</strain>
    </source>
</reference>
<evidence type="ECO:0000259" key="2">
    <source>
        <dbReference type="Pfam" id="PF02517"/>
    </source>
</evidence>
<keyword evidence="3" id="KW-0645">Protease</keyword>
<keyword evidence="1" id="KW-0812">Transmembrane</keyword>
<feature type="domain" description="CAAX prenyl protease 2/Lysostaphin resistance protein A-like" evidence="2">
    <location>
        <begin position="152"/>
        <end position="239"/>
    </location>
</feature>
<keyword evidence="1" id="KW-1133">Transmembrane helix</keyword>
<dbReference type="Pfam" id="PF02517">
    <property type="entry name" value="Rce1-like"/>
    <property type="match status" value="1"/>
</dbReference>
<keyword evidence="3" id="KW-0482">Metalloprotease</keyword>
<sequence>MLANLSPDKDLTSGPSLPARIGRVLLAAAWPPLSMIVAAFLLAVVGVSWLLDKQPPGAPAALVYFTLYYLIAATLAVWPWRRLLFGANSQLREALGILNRPRFKDAWLALVYFALYVLAAMVVAVIIRQLFPLFDIEKSQNLYVQQPVTAAQFAYAFVALVVLPPVAEELIFRGFMLGALGRQMSFWPAAILTSLVFAALHGQLNVAIDIFVLSLFLAKLRHKTGSVWAPMLTHVLKNGLAFLLLFVFVVK</sequence>
<keyword evidence="3" id="KW-0378">Hydrolase</keyword>
<feature type="transmembrane region" description="Helical" evidence="1">
    <location>
        <begin position="148"/>
        <end position="167"/>
    </location>
</feature>
<dbReference type="PANTHER" id="PTHR36435">
    <property type="entry name" value="SLR1288 PROTEIN"/>
    <property type="match status" value="1"/>
</dbReference>
<dbReference type="Proteomes" id="UP000289269">
    <property type="component" value="Unassembled WGS sequence"/>
</dbReference>
<dbReference type="GO" id="GO:0080120">
    <property type="term" value="P:CAAX-box protein maturation"/>
    <property type="evidence" value="ECO:0007669"/>
    <property type="project" value="UniProtKB-ARBA"/>
</dbReference>
<feature type="transmembrane region" description="Helical" evidence="1">
    <location>
        <begin position="62"/>
        <end position="80"/>
    </location>
</feature>
<feature type="transmembrane region" description="Helical" evidence="1">
    <location>
        <begin position="228"/>
        <end position="250"/>
    </location>
</feature>
<organism evidence="3 4">
    <name type="scientific">Candidatus Chaera renei</name>
    <dbReference type="NCBI Taxonomy" id="2506947"/>
    <lineage>
        <taxon>Bacteria</taxon>
        <taxon>Candidatus Saccharimonadota</taxon>
        <taxon>Candidatus Saccharimonadia</taxon>
        <taxon>Candidatus Saccharimonadales</taxon>
        <taxon>Candidatus Saccharimonadaceae</taxon>
        <taxon>Candidatus Chaera</taxon>
    </lineage>
</organism>
<evidence type="ECO:0000256" key="1">
    <source>
        <dbReference type="SAM" id="Phobius"/>
    </source>
</evidence>
<dbReference type="PANTHER" id="PTHR36435:SF1">
    <property type="entry name" value="CAAX AMINO TERMINAL PROTEASE FAMILY PROTEIN"/>
    <property type="match status" value="1"/>
</dbReference>
<name>A0A4Q0AIE4_9BACT</name>
<feature type="transmembrane region" description="Helical" evidence="1">
    <location>
        <begin position="106"/>
        <end position="127"/>
    </location>
</feature>
<dbReference type="AlphaFoldDB" id="A0A4Q0AIE4"/>
<feature type="transmembrane region" description="Helical" evidence="1">
    <location>
        <begin position="24"/>
        <end position="50"/>
    </location>
</feature>
<evidence type="ECO:0000313" key="3">
    <source>
        <dbReference type="EMBL" id="RWZ78987.1"/>
    </source>
</evidence>
<comment type="caution">
    <text evidence="3">The sequence shown here is derived from an EMBL/GenBank/DDBJ whole genome shotgun (WGS) entry which is preliminary data.</text>
</comment>
<feature type="transmembrane region" description="Helical" evidence="1">
    <location>
        <begin position="187"/>
        <end position="216"/>
    </location>
</feature>
<dbReference type="InterPro" id="IPR003675">
    <property type="entry name" value="Rce1/LyrA-like_dom"/>
</dbReference>
<proteinExistence type="predicted"/>